<dbReference type="InterPro" id="IPR013747">
    <property type="entry name" value="ACP_syn_III_C"/>
</dbReference>
<keyword evidence="4" id="KW-0012">Acyltransferase</keyword>
<keyword evidence="9" id="KW-1185">Reference proteome</keyword>
<evidence type="ECO:0000256" key="5">
    <source>
        <dbReference type="ARBA" id="ARBA00047375"/>
    </source>
</evidence>
<proteinExistence type="inferred from homology"/>
<organism evidence="8 9">
    <name type="scientific">Populus tomentosa</name>
    <name type="common">Chinese white poplar</name>
    <dbReference type="NCBI Taxonomy" id="118781"/>
    <lineage>
        <taxon>Eukaryota</taxon>
        <taxon>Viridiplantae</taxon>
        <taxon>Streptophyta</taxon>
        <taxon>Embryophyta</taxon>
        <taxon>Tracheophyta</taxon>
        <taxon>Spermatophyta</taxon>
        <taxon>Magnoliopsida</taxon>
        <taxon>eudicotyledons</taxon>
        <taxon>Gunneridae</taxon>
        <taxon>Pentapetalae</taxon>
        <taxon>rosids</taxon>
        <taxon>fabids</taxon>
        <taxon>Malpighiales</taxon>
        <taxon>Salicaceae</taxon>
        <taxon>Saliceae</taxon>
        <taxon>Populus</taxon>
    </lineage>
</organism>
<evidence type="ECO:0000259" key="6">
    <source>
        <dbReference type="Pfam" id="PF08392"/>
    </source>
</evidence>
<dbReference type="Pfam" id="PF08392">
    <property type="entry name" value="FAE1_CUT1_RppA"/>
    <property type="match status" value="1"/>
</dbReference>
<dbReference type="InterPro" id="IPR012392">
    <property type="entry name" value="3-ktacl-CoA_syn"/>
</dbReference>
<sequence length="174" mass="19268">MELLRLSIYINCFFRVGGAAILLSNKPSDSHVAKYQVIHAVRPNTAASDSSDNYVSRLEDSQGLLGITTTEDLIQEAIKTIEANLTTLGHLVLPISEKIQFIANYIAMHFREAKVKPFGNTASSSVWYGLAYAKAKGRIKKGSRVWQISFGSGFKCNSLIMKATRTVDREEKNP</sequence>
<evidence type="ECO:0000259" key="7">
    <source>
        <dbReference type="Pfam" id="PF08541"/>
    </source>
</evidence>
<dbReference type="InterPro" id="IPR013601">
    <property type="entry name" value="FAE1_typ3_polyketide_synth"/>
</dbReference>
<evidence type="ECO:0000256" key="2">
    <source>
        <dbReference type="ARBA" id="ARBA00005531"/>
    </source>
</evidence>
<dbReference type="AlphaFoldDB" id="A0A8X8D1H1"/>
<name>A0A8X8D1H1_POPTO</name>
<feature type="domain" description="Beta-ketoacyl-[acyl-carrier-protein] synthase III C-terminal" evidence="7">
    <location>
        <begin position="115"/>
        <end position="162"/>
    </location>
</feature>
<dbReference type="OrthoDB" id="329835at2759"/>
<dbReference type="GO" id="GO:0016020">
    <property type="term" value="C:membrane"/>
    <property type="evidence" value="ECO:0007669"/>
    <property type="project" value="InterPro"/>
</dbReference>
<dbReference type="Proteomes" id="UP000886885">
    <property type="component" value="Chromosome 2D"/>
</dbReference>
<comment type="caution">
    <text evidence="8">The sequence shown here is derived from an EMBL/GenBank/DDBJ whole genome shotgun (WGS) entry which is preliminary data.</text>
</comment>
<gene>
    <name evidence="8" type="ORF">POTOM_009539</name>
</gene>
<comment type="catalytic activity">
    <reaction evidence="5">
        <text>a very-long-chain acyl-CoA + malonyl-CoA + H(+) = a very-long-chain 3-oxoacyl-CoA + CO2 + CoA</text>
        <dbReference type="Rhea" id="RHEA:32727"/>
        <dbReference type="ChEBI" id="CHEBI:15378"/>
        <dbReference type="ChEBI" id="CHEBI:16526"/>
        <dbReference type="ChEBI" id="CHEBI:57287"/>
        <dbReference type="ChEBI" id="CHEBI:57384"/>
        <dbReference type="ChEBI" id="CHEBI:90725"/>
        <dbReference type="ChEBI" id="CHEBI:90736"/>
        <dbReference type="EC" id="2.3.1.199"/>
    </reaction>
</comment>
<keyword evidence="4" id="KW-0808">Transferase</keyword>
<evidence type="ECO:0000313" key="8">
    <source>
        <dbReference type="EMBL" id="KAG6783861.1"/>
    </source>
</evidence>
<dbReference type="GO" id="GO:0006633">
    <property type="term" value="P:fatty acid biosynthetic process"/>
    <property type="evidence" value="ECO:0007669"/>
    <property type="project" value="InterPro"/>
</dbReference>
<dbReference type="Pfam" id="PF08541">
    <property type="entry name" value="ACP_syn_III_C"/>
    <property type="match status" value="1"/>
</dbReference>
<dbReference type="GO" id="GO:0009922">
    <property type="term" value="F:fatty acid elongase activity"/>
    <property type="evidence" value="ECO:0007669"/>
    <property type="project" value="UniProtKB-EC"/>
</dbReference>
<comment type="pathway">
    <text evidence="1">Lipid metabolism.</text>
</comment>
<protein>
    <recommendedName>
        <fullName evidence="3">very-long-chain 3-oxoacyl-CoA synthase</fullName>
        <ecNumber evidence="3">2.3.1.199</ecNumber>
    </recommendedName>
</protein>
<dbReference type="EC" id="2.3.1.199" evidence="3"/>
<dbReference type="EMBL" id="JAAWWB010000004">
    <property type="protein sequence ID" value="KAG6783861.1"/>
    <property type="molecule type" value="Genomic_DNA"/>
</dbReference>
<comment type="similarity">
    <text evidence="2">Belongs to the thiolase-like superfamily. Chalcone/stilbene synthases family.</text>
</comment>
<dbReference type="PANTHER" id="PTHR31561">
    <property type="entry name" value="3-KETOACYL-COA SYNTHASE"/>
    <property type="match status" value="1"/>
</dbReference>
<feature type="domain" description="FAE" evidence="6">
    <location>
        <begin position="9"/>
        <end position="107"/>
    </location>
</feature>
<accession>A0A8X8D1H1</accession>
<evidence type="ECO:0000313" key="9">
    <source>
        <dbReference type="Proteomes" id="UP000886885"/>
    </source>
</evidence>
<reference evidence="8" key="1">
    <citation type="journal article" date="2020" name="bioRxiv">
        <title>Hybrid origin of Populus tomentosa Carr. identified through genome sequencing and phylogenomic analysis.</title>
        <authorList>
            <person name="An X."/>
            <person name="Gao K."/>
            <person name="Chen Z."/>
            <person name="Li J."/>
            <person name="Yang X."/>
            <person name="Yang X."/>
            <person name="Zhou J."/>
            <person name="Guo T."/>
            <person name="Zhao T."/>
            <person name="Huang S."/>
            <person name="Miao D."/>
            <person name="Khan W.U."/>
            <person name="Rao P."/>
            <person name="Ye M."/>
            <person name="Lei B."/>
            <person name="Liao W."/>
            <person name="Wang J."/>
            <person name="Ji L."/>
            <person name="Li Y."/>
            <person name="Guo B."/>
            <person name="Mustafa N.S."/>
            <person name="Li S."/>
            <person name="Yun Q."/>
            <person name="Keller S.R."/>
            <person name="Mao J."/>
            <person name="Zhang R."/>
            <person name="Strauss S.H."/>
        </authorList>
    </citation>
    <scope>NUCLEOTIDE SEQUENCE</scope>
    <source>
        <strain evidence="8">GM15</strain>
        <tissue evidence="8">Leaf</tissue>
    </source>
</reference>
<evidence type="ECO:0000256" key="1">
    <source>
        <dbReference type="ARBA" id="ARBA00005189"/>
    </source>
</evidence>
<evidence type="ECO:0000256" key="3">
    <source>
        <dbReference type="ARBA" id="ARBA00012307"/>
    </source>
</evidence>
<evidence type="ECO:0000256" key="4">
    <source>
        <dbReference type="ARBA" id="ARBA00023315"/>
    </source>
</evidence>